<dbReference type="KEGG" id="span:AWL63_18320"/>
<evidence type="ECO:0000313" key="1">
    <source>
        <dbReference type="EMBL" id="AOH85599.1"/>
    </source>
</evidence>
<sequence>MVLAQRDNATGEWEAVRATNPKRAGEFESVSRGLQTLADKFAVRAGTSMLISGRYYPDYDGEQRIFPIEGLGIDAVNAHAFVAKG</sequence>
<name>A0A1B3ZDU6_9SPHN</name>
<reference evidence="1 2" key="1">
    <citation type="submission" date="2016-01" db="EMBL/GenBank/DDBJ databases">
        <title>Complete genome and mega plasmid sequence of Sphingomonas panacis DCY99 elicits systemic resistance in rice to Xanthomonas oryzae.</title>
        <authorList>
            <person name="Kim Y.J."/>
            <person name="Yang D.C."/>
            <person name="Sing P."/>
        </authorList>
    </citation>
    <scope>NUCLEOTIDE SEQUENCE [LARGE SCALE GENOMIC DNA]</scope>
    <source>
        <strain evidence="1 2">DCY99</strain>
    </source>
</reference>
<dbReference type="AlphaFoldDB" id="A0A1B3ZDU6"/>
<gene>
    <name evidence="1" type="ORF">AWL63_18320</name>
</gene>
<dbReference type="Proteomes" id="UP000094256">
    <property type="component" value="Chromosome"/>
</dbReference>
<dbReference type="EMBL" id="CP014168">
    <property type="protein sequence ID" value="AOH85599.1"/>
    <property type="molecule type" value="Genomic_DNA"/>
</dbReference>
<accession>A0A1B3ZDU6</accession>
<evidence type="ECO:0000313" key="2">
    <source>
        <dbReference type="Proteomes" id="UP000094256"/>
    </source>
</evidence>
<organism evidence="1 2">
    <name type="scientific">Sphingomonas panacis</name>
    <dbReference type="NCBI Taxonomy" id="1560345"/>
    <lineage>
        <taxon>Bacteria</taxon>
        <taxon>Pseudomonadati</taxon>
        <taxon>Pseudomonadota</taxon>
        <taxon>Alphaproteobacteria</taxon>
        <taxon>Sphingomonadales</taxon>
        <taxon>Sphingomonadaceae</taxon>
        <taxon>Sphingomonas</taxon>
    </lineage>
</organism>
<proteinExistence type="predicted"/>
<protein>
    <submittedName>
        <fullName evidence="1">Uncharacterized protein</fullName>
    </submittedName>
</protein>
<keyword evidence="2" id="KW-1185">Reference proteome</keyword>
<dbReference type="STRING" id="1560345.AWL63_18320"/>